<reference evidence="4" key="1">
    <citation type="submission" date="2018-05" db="EMBL/GenBank/DDBJ databases">
        <title>Zavarzinia sp. HR-AS.</title>
        <authorList>
            <person name="Lee Y."/>
            <person name="Jeon C.O."/>
        </authorList>
    </citation>
    <scope>NUCLEOTIDE SEQUENCE [LARGE SCALE GENOMIC DNA]</scope>
    <source>
        <strain evidence="4">DSM 1231</strain>
    </source>
</reference>
<name>A0A317DVX6_9PROT</name>
<keyword evidence="1" id="KW-0175">Coiled coil</keyword>
<dbReference type="AlphaFoldDB" id="A0A317DVX6"/>
<evidence type="ECO:0000256" key="1">
    <source>
        <dbReference type="SAM" id="Coils"/>
    </source>
</evidence>
<gene>
    <name evidence="3" type="ORF">DKG75_21035</name>
</gene>
<accession>A0A317DVX6</accession>
<protein>
    <recommendedName>
        <fullName evidence="5">Periplasmic heavy metal sensor</fullName>
    </recommendedName>
</protein>
<dbReference type="EMBL" id="QGLF01000007">
    <property type="protein sequence ID" value="PWR18026.1"/>
    <property type="molecule type" value="Genomic_DNA"/>
</dbReference>
<keyword evidence="4" id="KW-1185">Reference proteome</keyword>
<sequence>MTVDRRWIIGLIVALTLSLAANLVVAGLILAHRGPPPPFNMGSPSAVEGLFGELSPAGQEIVRETMRAARRDMRETVETLREARREVRRLMEAETLDKAALATTLERVRRLGDAVEQRMEAAFVEAAGQLSPEDRKRFRPGRSDGGRSDGGRGDGGRGDGGRRGGDGRGPDGPPPPPAE</sequence>
<feature type="region of interest" description="Disordered" evidence="2">
    <location>
        <begin position="126"/>
        <end position="179"/>
    </location>
</feature>
<evidence type="ECO:0000256" key="2">
    <source>
        <dbReference type="SAM" id="MobiDB-lite"/>
    </source>
</evidence>
<evidence type="ECO:0000313" key="3">
    <source>
        <dbReference type="EMBL" id="PWR18026.1"/>
    </source>
</evidence>
<dbReference type="Pfam" id="PF13801">
    <property type="entry name" value="Metal_resist"/>
    <property type="match status" value="1"/>
</dbReference>
<dbReference type="Gene3D" id="1.20.120.1490">
    <property type="match status" value="1"/>
</dbReference>
<dbReference type="InterPro" id="IPR025961">
    <property type="entry name" value="Metal_resist"/>
</dbReference>
<feature type="coiled-coil region" evidence="1">
    <location>
        <begin position="63"/>
        <end position="93"/>
    </location>
</feature>
<dbReference type="Proteomes" id="UP000246077">
    <property type="component" value="Unassembled WGS sequence"/>
</dbReference>
<dbReference type="RefSeq" id="WP_109923160.1">
    <property type="nucleotide sequence ID" value="NZ_QGLF01000007.1"/>
</dbReference>
<proteinExistence type="predicted"/>
<organism evidence="3 4">
    <name type="scientific">Zavarzinia compransoris</name>
    <dbReference type="NCBI Taxonomy" id="1264899"/>
    <lineage>
        <taxon>Bacteria</taxon>
        <taxon>Pseudomonadati</taxon>
        <taxon>Pseudomonadota</taxon>
        <taxon>Alphaproteobacteria</taxon>
        <taxon>Rhodospirillales</taxon>
        <taxon>Zavarziniaceae</taxon>
        <taxon>Zavarzinia</taxon>
    </lineage>
</organism>
<dbReference type="OrthoDB" id="7279457at2"/>
<comment type="caution">
    <text evidence="3">The sequence shown here is derived from an EMBL/GenBank/DDBJ whole genome shotgun (WGS) entry which is preliminary data.</text>
</comment>
<evidence type="ECO:0000313" key="4">
    <source>
        <dbReference type="Proteomes" id="UP000246077"/>
    </source>
</evidence>
<evidence type="ECO:0008006" key="5">
    <source>
        <dbReference type="Google" id="ProtNLM"/>
    </source>
</evidence>
<feature type="compositionally biased region" description="Basic and acidic residues" evidence="2">
    <location>
        <begin position="132"/>
        <end position="169"/>
    </location>
</feature>